<evidence type="ECO:0000256" key="5">
    <source>
        <dbReference type="ARBA" id="ARBA00023242"/>
    </source>
</evidence>
<proteinExistence type="predicted"/>
<dbReference type="InterPro" id="IPR017887">
    <property type="entry name" value="TF_TCP_subgr"/>
</dbReference>
<keyword evidence="5" id="KW-0539">Nucleus</keyword>
<keyword evidence="2" id="KW-0805">Transcription regulation</keyword>
<evidence type="ECO:0000313" key="8">
    <source>
        <dbReference type="EMBL" id="KAJ9178838.1"/>
    </source>
</evidence>
<gene>
    <name evidence="8" type="ORF">P3X46_010687</name>
</gene>
<feature type="compositionally biased region" description="Low complexity" evidence="6">
    <location>
        <begin position="27"/>
        <end position="47"/>
    </location>
</feature>
<evidence type="ECO:0000313" key="9">
    <source>
        <dbReference type="Proteomes" id="UP001174677"/>
    </source>
</evidence>
<sequence>MDPKGSNSKNPHELPNFLTHPPSKTLQQQQQQQQQQHQNQNQQQPQQASMGENKPAEIKDFQIVIADKEEQKKQLAPKRSSNKDRHTKVEGRGRRIRMPALCAARIFQLTRELGHKSDGETIQWLLQQAEPSIIAATGTGTIPASALAAAGGSVSQQGTSLSAGLHQKIDELGGSSSSRTSWAMVGGNLARPHHVATTGLWPPVGGFGFQSSSTTGPATTNLGTEGSSYLQKIEFPGFDLPGNNMGPMSFTSILGGTNQQIPGLELGLSQDGHIGVLNPHTLSQIYQQMGQPRVQQQQQHQHQQQNPAKDDSQGSGQ</sequence>
<feature type="region of interest" description="Disordered" evidence="6">
    <location>
        <begin position="289"/>
        <end position="317"/>
    </location>
</feature>
<protein>
    <recommendedName>
        <fullName evidence="7">TCP domain-containing protein</fullName>
    </recommendedName>
</protein>
<evidence type="ECO:0000259" key="7">
    <source>
        <dbReference type="PROSITE" id="PS51369"/>
    </source>
</evidence>
<evidence type="ECO:0000256" key="6">
    <source>
        <dbReference type="SAM" id="MobiDB-lite"/>
    </source>
</evidence>
<evidence type="ECO:0000256" key="4">
    <source>
        <dbReference type="ARBA" id="ARBA00023163"/>
    </source>
</evidence>
<dbReference type="EMBL" id="JARPOI010000006">
    <property type="protein sequence ID" value="KAJ9178838.1"/>
    <property type="molecule type" value="Genomic_DNA"/>
</dbReference>
<evidence type="ECO:0000256" key="1">
    <source>
        <dbReference type="ARBA" id="ARBA00004123"/>
    </source>
</evidence>
<name>A0ABQ9MJ09_HEVBR</name>
<dbReference type="PANTHER" id="PTHR31072:SF4">
    <property type="entry name" value="TRANSCRIPTION FACTOR TCP20"/>
    <property type="match status" value="1"/>
</dbReference>
<dbReference type="InterPro" id="IPR005333">
    <property type="entry name" value="Transcription_factor_TCP"/>
</dbReference>
<evidence type="ECO:0000256" key="2">
    <source>
        <dbReference type="ARBA" id="ARBA00023015"/>
    </source>
</evidence>
<dbReference type="PROSITE" id="PS51369">
    <property type="entry name" value="TCP"/>
    <property type="match status" value="1"/>
</dbReference>
<comment type="subcellular location">
    <subcellularLocation>
        <location evidence="1">Nucleus</location>
    </subcellularLocation>
</comment>
<feature type="domain" description="TCP" evidence="7">
    <location>
        <begin position="82"/>
        <end position="136"/>
    </location>
</feature>
<dbReference type="Pfam" id="PF03634">
    <property type="entry name" value="TCP"/>
    <property type="match status" value="1"/>
</dbReference>
<reference evidence="8" key="1">
    <citation type="journal article" date="2023" name="Plant Biotechnol. J.">
        <title>Chromosome-level wild Hevea brasiliensis genome provides new tools for genomic-assisted breeding and valuable loci to elevate rubber yield.</title>
        <authorList>
            <person name="Cheng H."/>
            <person name="Song X."/>
            <person name="Hu Y."/>
            <person name="Wu T."/>
            <person name="Yang Q."/>
            <person name="An Z."/>
            <person name="Feng S."/>
            <person name="Deng Z."/>
            <person name="Wu W."/>
            <person name="Zeng X."/>
            <person name="Tu M."/>
            <person name="Wang X."/>
            <person name="Huang H."/>
        </authorList>
    </citation>
    <scope>NUCLEOTIDE SEQUENCE</scope>
    <source>
        <strain evidence="8">MT/VB/25A 57/8</strain>
    </source>
</reference>
<evidence type="ECO:0000256" key="3">
    <source>
        <dbReference type="ARBA" id="ARBA00023125"/>
    </source>
</evidence>
<organism evidence="8 9">
    <name type="scientific">Hevea brasiliensis</name>
    <name type="common">Para rubber tree</name>
    <name type="synonym">Siphonia brasiliensis</name>
    <dbReference type="NCBI Taxonomy" id="3981"/>
    <lineage>
        <taxon>Eukaryota</taxon>
        <taxon>Viridiplantae</taxon>
        <taxon>Streptophyta</taxon>
        <taxon>Embryophyta</taxon>
        <taxon>Tracheophyta</taxon>
        <taxon>Spermatophyta</taxon>
        <taxon>Magnoliopsida</taxon>
        <taxon>eudicotyledons</taxon>
        <taxon>Gunneridae</taxon>
        <taxon>Pentapetalae</taxon>
        <taxon>rosids</taxon>
        <taxon>fabids</taxon>
        <taxon>Malpighiales</taxon>
        <taxon>Euphorbiaceae</taxon>
        <taxon>Crotonoideae</taxon>
        <taxon>Micrandreae</taxon>
        <taxon>Hevea</taxon>
    </lineage>
</organism>
<keyword evidence="9" id="KW-1185">Reference proteome</keyword>
<feature type="compositionally biased region" description="Basic and acidic residues" evidence="6">
    <location>
        <begin position="81"/>
        <end position="93"/>
    </location>
</feature>
<feature type="compositionally biased region" description="Low complexity" evidence="6">
    <location>
        <begin position="289"/>
        <end position="305"/>
    </location>
</feature>
<keyword evidence="3" id="KW-0238">DNA-binding</keyword>
<feature type="region of interest" description="Disordered" evidence="6">
    <location>
        <begin position="1"/>
        <end position="94"/>
    </location>
</feature>
<dbReference type="PANTHER" id="PTHR31072">
    <property type="entry name" value="TRANSCRIPTION FACTOR TCP4-RELATED"/>
    <property type="match status" value="1"/>
</dbReference>
<dbReference type="Proteomes" id="UP001174677">
    <property type="component" value="Chromosome 6"/>
</dbReference>
<keyword evidence="4" id="KW-0804">Transcription</keyword>
<accession>A0ABQ9MJ09</accession>
<comment type="caution">
    <text evidence="8">The sequence shown here is derived from an EMBL/GenBank/DDBJ whole genome shotgun (WGS) entry which is preliminary data.</text>
</comment>
<feature type="compositionally biased region" description="Basic and acidic residues" evidence="6">
    <location>
        <begin position="308"/>
        <end position="317"/>
    </location>
</feature>
<feature type="compositionally biased region" description="Basic and acidic residues" evidence="6">
    <location>
        <begin position="54"/>
        <end position="73"/>
    </location>
</feature>